<keyword evidence="5" id="KW-0121">Carboxypeptidase</keyword>
<comment type="cofactor">
    <cofactor evidence="1">
        <name>Zn(2+)</name>
        <dbReference type="ChEBI" id="CHEBI:29105"/>
    </cofactor>
</comment>
<sequence>MAAFWLILFLTTQFCILITVSLPQQPGSQHVFLGGQSILQRFTFEGPEALDDILDAAEQNDLDVWQVTNAHVDVLFTPTSRPLSLPKLLSKGTAIPPAIYSVPTDDTQRPIEEWNIRSFQNTTFHGQYHPLYEIDGFMEDLAALHPDLVKLVNIGHSAEGREMFAISISKPTELGEQKRKGKEGEKSTGKPGFVVTGAQHAREWVATAAALYIAHSLVANGSEPESMSSLLDHFDFHIIPTPNPDGYVYTWEKDRFWYKNRMIVSPEEQCQGLDMNRNWGYHWSPSAPFNPTDLLKKNKKKKPKIPPADPCSVWYPGRRPFEAPEVNNIANFITQTPRLVVFVDLRSYGQMLSTPYSYSCNVLPADAEDQLEAALGVAHAIKKKHGTSFTTGSLCSMLYSAPGNIVDWMYGEAHIKYSFAAHLRDTGTYGYALPPEWIRPVGEETGTMIEYLARFVAKNGRTGL</sequence>
<evidence type="ECO:0000256" key="13">
    <source>
        <dbReference type="ARBA" id="ARBA00025210"/>
    </source>
</evidence>
<proteinExistence type="inferred from homology"/>
<dbReference type="AlphaFoldDB" id="A0A4Y7PUE2"/>
<keyword evidence="8 18" id="KW-0732">Signal</keyword>
<dbReference type="PROSITE" id="PS52035">
    <property type="entry name" value="PEPTIDASE_M14"/>
    <property type="match status" value="1"/>
</dbReference>
<feature type="compositionally biased region" description="Basic and acidic residues" evidence="17">
    <location>
        <begin position="174"/>
        <end position="188"/>
    </location>
</feature>
<dbReference type="STRING" id="50990.A0A4Y7PUE2"/>
<evidence type="ECO:0000313" key="21">
    <source>
        <dbReference type="Proteomes" id="UP000294933"/>
    </source>
</evidence>
<evidence type="ECO:0000256" key="12">
    <source>
        <dbReference type="ARBA" id="ARBA00023157"/>
    </source>
</evidence>
<keyword evidence="11" id="KW-0482">Metalloprotease</keyword>
<dbReference type="CDD" id="cd03860">
    <property type="entry name" value="M14_CP_A-B_like"/>
    <property type="match status" value="1"/>
</dbReference>
<dbReference type="PANTHER" id="PTHR11705">
    <property type="entry name" value="PROTEASE FAMILY M14 CARBOXYPEPTIDASE A,B"/>
    <property type="match status" value="1"/>
</dbReference>
<dbReference type="Pfam" id="PF00246">
    <property type="entry name" value="Peptidase_M14"/>
    <property type="match status" value="1"/>
</dbReference>
<protein>
    <recommendedName>
        <fullName evidence="14">Inactive metallocarboxypeptidase ECM14</fullName>
    </recommendedName>
    <alternativeName>
        <fullName evidence="15">Inactive metallocarboxypeptidase ecm14</fullName>
    </alternativeName>
</protein>
<evidence type="ECO:0000256" key="8">
    <source>
        <dbReference type="ARBA" id="ARBA00022729"/>
    </source>
</evidence>
<comment type="similarity">
    <text evidence="3 16">Belongs to the peptidase M14 family.</text>
</comment>
<dbReference type="GO" id="GO:0006508">
    <property type="term" value="P:proteolysis"/>
    <property type="evidence" value="ECO:0007669"/>
    <property type="project" value="UniProtKB-KW"/>
</dbReference>
<evidence type="ECO:0000256" key="2">
    <source>
        <dbReference type="ARBA" id="ARBA00004613"/>
    </source>
</evidence>
<evidence type="ECO:0000256" key="1">
    <source>
        <dbReference type="ARBA" id="ARBA00001947"/>
    </source>
</evidence>
<evidence type="ECO:0000313" key="20">
    <source>
        <dbReference type="EMBL" id="TDL18656.1"/>
    </source>
</evidence>
<dbReference type="InterPro" id="IPR057246">
    <property type="entry name" value="CARBOXYPEPT_ZN_1"/>
</dbReference>
<keyword evidence="4" id="KW-0964">Secreted</keyword>
<keyword evidence="10" id="KW-0862">Zinc</keyword>
<keyword evidence="7" id="KW-0479">Metal-binding</keyword>
<evidence type="ECO:0000256" key="15">
    <source>
        <dbReference type="ARBA" id="ARBA00026213"/>
    </source>
</evidence>
<dbReference type="PANTHER" id="PTHR11705:SF147">
    <property type="entry name" value="INACTIVE METALLOCARBOXYPEPTIDASE ECM14"/>
    <property type="match status" value="1"/>
</dbReference>
<evidence type="ECO:0000256" key="6">
    <source>
        <dbReference type="ARBA" id="ARBA00022670"/>
    </source>
</evidence>
<evidence type="ECO:0000256" key="4">
    <source>
        <dbReference type="ARBA" id="ARBA00022525"/>
    </source>
</evidence>
<evidence type="ECO:0000259" key="19">
    <source>
        <dbReference type="PROSITE" id="PS52035"/>
    </source>
</evidence>
<evidence type="ECO:0000256" key="11">
    <source>
        <dbReference type="ARBA" id="ARBA00023049"/>
    </source>
</evidence>
<dbReference type="EMBL" id="ML170205">
    <property type="protein sequence ID" value="TDL18656.1"/>
    <property type="molecule type" value="Genomic_DNA"/>
</dbReference>
<evidence type="ECO:0000256" key="17">
    <source>
        <dbReference type="SAM" id="MobiDB-lite"/>
    </source>
</evidence>
<feature type="domain" description="Peptidase M14" evidence="19">
    <location>
        <begin position="127"/>
        <end position="456"/>
    </location>
</feature>
<dbReference type="GO" id="GO:0005615">
    <property type="term" value="C:extracellular space"/>
    <property type="evidence" value="ECO:0007669"/>
    <property type="project" value="TreeGrafter"/>
</dbReference>
<name>A0A4Y7PUE2_9AGAM</name>
<reference evidence="20 21" key="1">
    <citation type="submission" date="2018-06" db="EMBL/GenBank/DDBJ databases">
        <title>A transcriptomic atlas of mushroom development highlights an independent origin of complex multicellularity.</title>
        <authorList>
            <consortium name="DOE Joint Genome Institute"/>
            <person name="Krizsan K."/>
            <person name="Almasi E."/>
            <person name="Merenyi Z."/>
            <person name="Sahu N."/>
            <person name="Viragh M."/>
            <person name="Koszo T."/>
            <person name="Mondo S."/>
            <person name="Kiss B."/>
            <person name="Balint B."/>
            <person name="Kues U."/>
            <person name="Barry K."/>
            <person name="Hegedus J.C."/>
            <person name="Henrissat B."/>
            <person name="Johnson J."/>
            <person name="Lipzen A."/>
            <person name="Ohm R."/>
            <person name="Nagy I."/>
            <person name="Pangilinan J."/>
            <person name="Yan J."/>
            <person name="Xiong Y."/>
            <person name="Grigoriev I.V."/>
            <person name="Hibbett D.S."/>
            <person name="Nagy L.G."/>
        </authorList>
    </citation>
    <scope>NUCLEOTIDE SEQUENCE [LARGE SCALE GENOMIC DNA]</scope>
    <source>
        <strain evidence="20 21">SZMC22713</strain>
    </source>
</reference>
<dbReference type="SMART" id="SM00631">
    <property type="entry name" value="Zn_pept"/>
    <property type="match status" value="1"/>
</dbReference>
<dbReference type="InterPro" id="IPR000834">
    <property type="entry name" value="Peptidase_M14"/>
</dbReference>
<feature type="signal peptide" evidence="18">
    <location>
        <begin position="1"/>
        <end position="23"/>
    </location>
</feature>
<keyword evidence="9" id="KW-0378">Hydrolase</keyword>
<dbReference type="PRINTS" id="PR00765">
    <property type="entry name" value="CRBOXYPTASEA"/>
</dbReference>
<gene>
    <name evidence="20" type="ORF">BD410DRAFT_793044</name>
</gene>
<comment type="caution">
    <text evidence="16">Lacks conserved residue(s) required for the propagation of feature annotation.</text>
</comment>
<evidence type="ECO:0000256" key="18">
    <source>
        <dbReference type="SAM" id="SignalP"/>
    </source>
</evidence>
<comment type="function">
    <text evidence="13">Inactive carboxypeptidase that may play a role in cell wall organization and biogenesis.</text>
</comment>
<evidence type="ECO:0000256" key="10">
    <source>
        <dbReference type="ARBA" id="ARBA00022833"/>
    </source>
</evidence>
<dbReference type="GO" id="GO:0008270">
    <property type="term" value="F:zinc ion binding"/>
    <property type="evidence" value="ECO:0007669"/>
    <property type="project" value="InterPro"/>
</dbReference>
<dbReference type="GO" id="GO:0004181">
    <property type="term" value="F:metallocarboxypeptidase activity"/>
    <property type="evidence" value="ECO:0007669"/>
    <property type="project" value="InterPro"/>
</dbReference>
<dbReference type="SUPFAM" id="SSF53187">
    <property type="entry name" value="Zn-dependent exopeptidases"/>
    <property type="match status" value="1"/>
</dbReference>
<feature type="chain" id="PRO_5021504727" description="Inactive metallocarboxypeptidase ECM14" evidence="18">
    <location>
        <begin position="24"/>
        <end position="464"/>
    </location>
</feature>
<comment type="subcellular location">
    <subcellularLocation>
        <location evidence="2">Secreted</location>
    </subcellularLocation>
</comment>
<dbReference type="Gene3D" id="3.40.630.10">
    <property type="entry name" value="Zn peptidases"/>
    <property type="match status" value="1"/>
</dbReference>
<feature type="region of interest" description="Disordered" evidence="17">
    <location>
        <begin position="174"/>
        <end position="193"/>
    </location>
</feature>
<evidence type="ECO:0000256" key="5">
    <source>
        <dbReference type="ARBA" id="ARBA00022645"/>
    </source>
</evidence>
<organism evidence="20 21">
    <name type="scientific">Rickenella mellea</name>
    <dbReference type="NCBI Taxonomy" id="50990"/>
    <lineage>
        <taxon>Eukaryota</taxon>
        <taxon>Fungi</taxon>
        <taxon>Dikarya</taxon>
        <taxon>Basidiomycota</taxon>
        <taxon>Agaricomycotina</taxon>
        <taxon>Agaricomycetes</taxon>
        <taxon>Hymenochaetales</taxon>
        <taxon>Rickenellaceae</taxon>
        <taxon>Rickenella</taxon>
    </lineage>
</organism>
<evidence type="ECO:0000256" key="9">
    <source>
        <dbReference type="ARBA" id="ARBA00022801"/>
    </source>
</evidence>
<keyword evidence="12" id="KW-1015">Disulfide bond</keyword>
<keyword evidence="21" id="KW-1185">Reference proteome</keyword>
<dbReference type="Proteomes" id="UP000294933">
    <property type="component" value="Unassembled WGS sequence"/>
</dbReference>
<evidence type="ECO:0000256" key="3">
    <source>
        <dbReference type="ARBA" id="ARBA00005988"/>
    </source>
</evidence>
<dbReference type="FunFam" id="3.40.630.10:FF:000084">
    <property type="entry name" value="Carboxypeptidase B2"/>
    <property type="match status" value="1"/>
</dbReference>
<evidence type="ECO:0000256" key="16">
    <source>
        <dbReference type="PROSITE-ProRule" id="PRU01379"/>
    </source>
</evidence>
<keyword evidence="6" id="KW-0645">Protease</keyword>
<evidence type="ECO:0000256" key="7">
    <source>
        <dbReference type="ARBA" id="ARBA00022723"/>
    </source>
</evidence>
<dbReference type="VEuPathDB" id="FungiDB:BD410DRAFT_793044"/>
<accession>A0A4Y7PUE2</accession>
<dbReference type="OrthoDB" id="3626597at2759"/>
<evidence type="ECO:0000256" key="14">
    <source>
        <dbReference type="ARBA" id="ARBA00026187"/>
    </source>
</evidence>
<dbReference type="PROSITE" id="PS00132">
    <property type="entry name" value="CARBOXYPEPT_ZN_1"/>
    <property type="match status" value="1"/>
</dbReference>